<organism evidence="2 3">
    <name type="scientific">Neonectria ditissima</name>
    <dbReference type="NCBI Taxonomy" id="78410"/>
    <lineage>
        <taxon>Eukaryota</taxon>
        <taxon>Fungi</taxon>
        <taxon>Dikarya</taxon>
        <taxon>Ascomycota</taxon>
        <taxon>Pezizomycotina</taxon>
        <taxon>Sordariomycetes</taxon>
        <taxon>Hypocreomycetidae</taxon>
        <taxon>Hypocreales</taxon>
        <taxon>Nectriaceae</taxon>
        <taxon>Neonectria</taxon>
    </lineage>
</organism>
<evidence type="ECO:0000313" key="3">
    <source>
        <dbReference type="Proteomes" id="UP000050424"/>
    </source>
</evidence>
<dbReference type="Gene3D" id="3.90.79.10">
    <property type="entry name" value="Nucleoside Triphosphate Pyrophosphohydrolase"/>
    <property type="match status" value="1"/>
</dbReference>
<evidence type="ECO:0000259" key="1">
    <source>
        <dbReference type="PROSITE" id="PS51462"/>
    </source>
</evidence>
<dbReference type="PANTHER" id="PTHR43736:SF1">
    <property type="entry name" value="DIHYDRONEOPTERIN TRIPHOSPHATE DIPHOSPHATASE"/>
    <property type="match status" value="1"/>
</dbReference>
<dbReference type="AlphaFoldDB" id="A0A0P7BFT3"/>
<dbReference type="SUPFAM" id="SSF55811">
    <property type="entry name" value="Nudix"/>
    <property type="match status" value="1"/>
</dbReference>
<evidence type="ECO:0000313" key="2">
    <source>
        <dbReference type="EMBL" id="KPM39856.1"/>
    </source>
</evidence>
<dbReference type="PANTHER" id="PTHR43736">
    <property type="entry name" value="ADP-RIBOSE PYROPHOSPHATASE"/>
    <property type="match status" value="1"/>
</dbReference>
<sequence length="174" mass="19073">MDFLHMSRDDVQVWAQSAMPSPADKITVGAAVVRTSENGRREILLLKRAAHEDYYPGVFEIPGGKVDESDRSIRDALAREVAEETGLTVSGILGSLEPFMYTTEKSFGGSVQTIRKVALQLSYLVEVQESGDDFVVNPDEHSEGTWATADRLSAMPITNDMRKIVLEALGSLAQ</sequence>
<feature type="domain" description="Nudix hydrolase" evidence="1">
    <location>
        <begin position="23"/>
        <end position="169"/>
    </location>
</feature>
<dbReference type="CDD" id="cd02883">
    <property type="entry name" value="NUDIX_Hydrolase"/>
    <property type="match status" value="1"/>
</dbReference>
<dbReference type="PROSITE" id="PS51462">
    <property type="entry name" value="NUDIX"/>
    <property type="match status" value="1"/>
</dbReference>
<dbReference type="EMBL" id="LKCW01000096">
    <property type="protein sequence ID" value="KPM39856.1"/>
    <property type="molecule type" value="Genomic_DNA"/>
</dbReference>
<proteinExistence type="predicted"/>
<dbReference type="InterPro" id="IPR000086">
    <property type="entry name" value="NUDIX_hydrolase_dom"/>
</dbReference>
<dbReference type="InterPro" id="IPR015797">
    <property type="entry name" value="NUDIX_hydrolase-like_dom_sf"/>
</dbReference>
<dbReference type="Pfam" id="PF00293">
    <property type="entry name" value="NUDIX"/>
    <property type="match status" value="1"/>
</dbReference>
<name>A0A0P7BFT3_9HYPO</name>
<gene>
    <name evidence="2" type="ORF">AK830_g6687</name>
</gene>
<protein>
    <recommendedName>
        <fullName evidence="1">Nudix hydrolase domain-containing protein</fullName>
    </recommendedName>
</protein>
<dbReference type="OrthoDB" id="276276at2759"/>
<comment type="caution">
    <text evidence="2">The sequence shown here is derived from an EMBL/GenBank/DDBJ whole genome shotgun (WGS) entry which is preliminary data.</text>
</comment>
<accession>A0A0P7BFT3</accession>
<reference evidence="2 3" key="1">
    <citation type="submission" date="2015-09" db="EMBL/GenBank/DDBJ databases">
        <title>Draft genome of a European isolate of the apple canker pathogen Neonectria ditissima.</title>
        <authorList>
            <person name="Gomez-Cortecero A."/>
            <person name="Harrison R.J."/>
            <person name="Armitage A.D."/>
        </authorList>
    </citation>
    <scope>NUCLEOTIDE SEQUENCE [LARGE SCALE GENOMIC DNA]</scope>
    <source>
        <strain evidence="2 3">R09/05</strain>
    </source>
</reference>
<keyword evidence="3" id="KW-1185">Reference proteome</keyword>
<dbReference type="Proteomes" id="UP000050424">
    <property type="component" value="Unassembled WGS sequence"/>
</dbReference>